<proteinExistence type="predicted"/>
<evidence type="ECO:0000313" key="6">
    <source>
        <dbReference type="Proteomes" id="UP000373449"/>
    </source>
</evidence>
<dbReference type="STRING" id="1111728.GCA_000427805_01625"/>
<dbReference type="Pfam" id="PF13343">
    <property type="entry name" value="SBP_bac_6"/>
    <property type="match status" value="1"/>
</dbReference>
<evidence type="ECO:0000313" key="5">
    <source>
        <dbReference type="Proteomes" id="UP000224974"/>
    </source>
</evidence>
<dbReference type="SUPFAM" id="SSF53850">
    <property type="entry name" value="Periplasmic binding protein-like II"/>
    <property type="match status" value="1"/>
</dbReference>
<evidence type="ECO:0000256" key="2">
    <source>
        <dbReference type="SAM" id="SignalP"/>
    </source>
</evidence>
<sequence length="407" mass="45807">MARGYLLLLLFFSNLSLASELVIATTLSPEATAHIIEQWQQQPQAINIRTLNRTSSSLERLLNNPLGENIDLVLSSSPMLLQRLQDSQKLSYFENKVENSRCLVPESIRATTVAVAISGYGILVNNTRLQEKGLPPPKTWEDLGDARYQGMILMSSPSRSDTTHLMIESLLEQRGWQQGWSSLLQLSGNLATISSRSFGVANKINTGLGGAGPIIDNYANVLLNNPHLGFNYFPTSRAAPMFIAITQGSLHQREAGRFIDFLLSPAGQRALSDSDSGKYPVYPLSPDNPMYHQQSLLLEHPSLDYPLTIQRQKLVQLLFDTAITFRLTQLQDAWKALYHAEQRLKRPLPEIRALLTAVPITAQQASDPVYLNQLEQQPDFRESQLMAWQQFFQQQQRLVIKQLEILK</sequence>
<dbReference type="Gene3D" id="3.40.190.10">
    <property type="entry name" value="Periplasmic binding protein-like II"/>
    <property type="match status" value="2"/>
</dbReference>
<dbReference type="EMBL" id="PDDX01000001">
    <property type="protein sequence ID" value="PHI29296.1"/>
    <property type="molecule type" value="Genomic_DNA"/>
</dbReference>
<organism evidence="3 5">
    <name type="scientific">Budvicia aquatica</name>
    <dbReference type="NCBI Taxonomy" id="82979"/>
    <lineage>
        <taxon>Bacteria</taxon>
        <taxon>Pseudomonadati</taxon>
        <taxon>Pseudomonadota</taxon>
        <taxon>Gammaproteobacteria</taxon>
        <taxon>Enterobacterales</taxon>
        <taxon>Budviciaceae</taxon>
        <taxon>Budvicia</taxon>
    </lineage>
</organism>
<dbReference type="AlphaFoldDB" id="A0A2C6DDM9"/>
<evidence type="ECO:0000313" key="3">
    <source>
        <dbReference type="EMBL" id="PHI29296.1"/>
    </source>
</evidence>
<keyword evidence="5" id="KW-1185">Reference proteome</keyword>
<dbReference type="RefSeq" id="WP_036015792.1">
    <property type="nucleotide sequence ID" value="NZ_CAADJA010000002.1"/>
</dbReference>
<dbReference type="OrthoDB" id="305758at2"/>
<feature type="signal peptide" evidence="2">
    <location>
        <begin position="1"/>
        <end position="18"/>
    </location>
</feature>
<accession>A0A2C6DDM9</accession>
<protein>
    <submittedName>
        <fullName evidence="3">ABC transporter substrate-binding protein</fullName>
    </submittedName>
    <submittedName>
        <fullName evidence="4">Phosphoglycerate transport regulatory protein pgtC</fullName>
    </submittedName>
</protein>
<reference evidence="4 6" key="3">
    <citation type="submission" date="2019-03" db="EMBL/GenBank/DDBJ databases">
        <authorList>
            <consortium name="Pathogen Informatics"/>
        </authorList>
    </citation>
    <scope>NUCLEOTIDE SEQUENCE [LARGE SCALE GENOMIC DNA]</scope>
    <source>
        <strain evidence="4 6">NCTC12282</strain>
    </source>
</reference>
<keyword evidence="1 2" id="KW-0732">Signal</keyword>
<reference evidence="3" key="1">
    <citation type="submission" date="2017-09" db="EMBL/GenBank/DDBJ databases">
        <title>FDA dAtabase for Regulatory Grade micrObial Sequences (FDA-ARGOS): Supporting development and validation of Infectious Disease Dx tests.</title>
        <authorList>
            <person name="Minogue T."/>
            <person name="Wolcott M."/>
            <person name="Wasieloski L."/>
            <person name="Aguilar W."/>
            <person name="Moore D."/>
            <person name="Tallon L.J."/>
            <person name="Sadzewicz L."/>
            <person name="Ott S."/>
            <person name="Zhao X."/>
            <person name="Nagaraj S."/>
            <person name="Vavikolanu K."/>
            <person name="Aluvathingal J."/>
            <person name="Nadendla S."/>
            <person name="Sichtig H."/>
        </authorList>
    </citation>
    <scope>NUCLEOTIDE SEQUENCE</scope>
    <source>
        <strain evidence="3">FDAARGOS_387</strain>
    </source>
</reference>
<name>A0A2C6DDM9_9GAMM</name>
<evidence type="ECO:0000313" key="4">
    <source>
        <dbReference type="EMBL" id="VFS47520.1"/>
    </source>
</evidence>
<dbReference type="Proteomes" id="UP000224974">
    <property type="component" value="Unassembled WGS sequence"/>
</dbReference>
<dbReference type="Proteomes" id="UP000373449">
    <property type="component" value="Unassembled WGS sequence"/>
</dbReference>
<dbReference type="GO" id="GO:0030288">
    <property type="term" value="C:outer membrane-bounded periplasmic space"/>
    <property type="evidence" value="ECO:0007669"/>
    <property type="project" value="TreeGrafter"/>
</dbReference>
<evidence type="ECO:0000256" key="1">
    <source>
        <dbReference type="ARBA" id="ARBA00022729"/>
    </source>
</evidence>
<dbReference type="PANTHER" id="PTHR30006:SF25">
    <property type="entry name" value="PHOSPHOGLYCERATE TRANSPORT REGULATORY PROTEIN PGTC"/>
    <property type="match status" value="1"/>
</dbReference>
<reference evidence="5" key="2">
    <citation type="submission" date="2017-09" db="EMBL/GenBank/DDBJ databases">
        <title>FDA dAtabase for Regulatory Grade micrObial Sequences (FDA-ARGOS): Supporting development and validation of Infectious Disease Dx tests.</title>
        <authorList>
            <person name="Minogue T."/>
            <person name="Wolcott M."/>
            <person name="Wasieloski L."/>
            <person name="Aguilar W."/>
            <person name="Moore D."/>
            <person name="Tallon L."/>
            <person name="Sadzewicz L."/>
            <person name="Ott S."/>
            <person name="Zhao X."/>
            <person name="Nagaraj S."/>
            <person name="Vavikolanu K."/>
            <person name="Aluvathingal J."/>
            <person name="Nadendla S."/>
            <person name="Sichtig H."/>
        </authorList>
    </citation>
    <scope>NUCLEOTIDE SEQUENCE [LARGE SCALE GENOMIC DNA]</scope>
    <source>
        <strain evidence="5">FDAARGOS_387</strain>
    </source>
</reference>
<feature type="chain" id="PRO_5036036584" evidence="2">
    <location>
        <begin position="19"/>
        <end position="407"/>
    </location>
</feature>
<gene>
    <name evidence="4" type="primary">pgtC</name>
    <name evidence="3" type="ORF">CRN84_08155</name>
    <name evidence="4" type="ORF">NCTC12282_02458</name>
</gene>
<dbReference type="EMBL" id="CAADJA010000002">
    <property type="protein sequence ID" value="VFS47520.1"/>
    <property type="molecule type" value="Genomic_DNA"/>
</dbReference>
<dbReference type="PANTHER" id="PTHR30006">
    <property type="entry name" value="THIAMINE-BINDING PERIPLASMIC PROTEIN-RELATED"/>
    <property type="match status" value="1"/>
</dbReference>